<dbReference type="SMART" id="SM00490">
    <property type="entry name" value="HELICc"/>
    <property type="match status" value="2"/>
</dbReference>
<dbReference type="InterPro" id="IPR041094">
    <property type="entry name" value="Brr2_helicase_PWI"/>
</dbReference>
<dbReference type="SUPFAM" id="SSF52540">
    <property type="entry name" value="P-loop containing nucleoside triphosphate hydrolases"/>
    <property type="match status" value="4"/>
</dbReference>
<keyword evidence="7" id="KW-0547">Nucleotide-binding</keyword>
<evidence type="ECO:0000259" key="22">
    <source>
        <dbReference type="PROSITE" id="PS51194"/>
    </source>
</evidence>
<dbReference type="FunFam" id="2.60.40.150:FF:000004">
    <property type="entry name" value="RNA helicase, activating signal cointegrator 1"/>
    <property type="match status" value="1"/>
</dbReference>
<dbReference type="Pfam" id="PF18149">
    <property type="entry name" value="Helicase_PWI"/>
    <property type="match status" value="1"/>
</dbReference>
<feature type="transmembrane region" description="Helical" evidence="20">
    <location>
        <begin position="94"/>
        <end position="113"/>
    </location>
</feature>
<accession>A0A8C7YY58</accession>
<evidence type="ECO:0000256" key="9">
    <source>
        <dbReference type="ARBA" id="ARBA00022806"/>
    </source>
</evidence>
<evidence type="ECO:0000256" key="10">
    <source>
        <dbReference type="ARBA" id="ARBA00022840"/>
    </source>
</evidence>
<evidence type="ECO:0000256" key="19">
    <source>
        <dbReference type="ARBA" id="ARBA00077567"/>
    </source>
</evidence>
<dbReference type="InterPro" id="IPR050474">
    <property type="entry name" value="Hel308_SKI2-like"/>
</dbReference>
<dbReference type="Pfam" id="PF23445">
    <property type="entry name" value="WHD_SNRNP200"/>
    <property type="match status" value="2"/>
</dbReference>
<evidence type="ECO:0000259" key="21">
    <source>
        <dbReference type="PROSITE" id="PS51192"/>
    </source>
</evidence>
<keyword evidence="20" id="KW-0472">Membrane</keyword>
<dbReference type="SUPFAM" id="SSF46785">
    <property type="entry name" value="Winged helix' DNA-binding domain"/>
    <property type="match status" value="2"/>
</dbReference>
<evidence type="ECO:0000256" key="15">
    <source>
        <dbReference type="ARBA" id="ARBA00034808"/>
    </source>
</evidence>
<dbReference type="FunFam" id="3.40.50.300:FF:003287">
    <property type="entry name" value="U5 small nuclear ribonucleoprotein 200 kDa helicase"/>
    <property type="match status" value="1"/>
</dbReference>
<dbReference type="FunFam" id="3.40.50.300:FF:000368">
    <property type="entry name" value="U5 small nuclear ribonucleoprotein 200 kDa helicase"/>
    <property type="match status" value="1"/>
</dbReference>
<evidence type="ECO:0000256" key="4">
    <source>
        <dbReference type="ARBA" id="ARBA00022664"/>
    </source>
</evidence>
<dbReference type="Gene3D" id="1.10.150.20">
    <property type="entry name" value="5' to 3' exonuclease, C-terminal subdomain"/>
    <property type="match status" value="1"/>
</dbReference>
<dbReference type="Gene3D" id="2.60.40.150">
    <property type="entry name" value="C2 domain"/>
    <property type="match status" value="2"/>
</dbReference>
<dbReference type="FunFam" id="3.40.50.300:FF:000254">
    <property type="entry name" value="U5 small nuclear ribonucleoprotein helicase"/>
    <property type="match status" value="1"/>
</dbReference>
<dbReference type="GO" id="GO:0016787">
    <property type="term" value="F:hydrolase activity"/>
    <property type="evidence" value="ECO:0007669"/>
    <property type="project" value="UniProtKB-KW"/>
</dbReference>
<dbReference type="InterPro" id="IPR014756">
    <property type="entry name" value="Ig_E-set"/>
</dbReference>
<comment type="similarity">
    <text evidence="2">Belongs to the helicase family. SKI2 subfamily.</text>
</comment>
<dbReference type="Gene3D" id="3.40.50.300">
    <property type="entry name" value="P-loop containing nucleotide triphosphate hydrolases"/>
    <property type="match status" value="5"/>
</dbReference>
<evidence type="ECO:0000256" key="3">
    <source>
        <dbReference type="ARBA" id="ARBA00014590"/>
    </source>
</evidence>
<evidence type="ECO:0000256" key="6">
    <source>
        <dbReference type="ARBA" id="ARBA00022737"/>
    </source>
</evidence>
<dbReference type="SUPFAM" id="SSF81296">
    <property type="entry name" value="E set domains"/>
    <property type="match status" value="1"/>
</dbReference>
<evidence type="ECO:0000256" key="18">
    <source>
        <dbReference type="ARBA" id="ARBA00075915"/>
    </source>
</evidence>
<dbReference type="GO" id="GO:0005524">
    <property type="term" value="F:ATP binding"/>
    <property type="evidence" value="ECO:0007669"/>
    <property type="project" value="UniProtKB-KW"/>
</dbReference>
<dbReference type="PANTHER" id="PTHR47961">
    <property type="entry name" value="DNA POLYMERASE THETA, PUTATIVE (AFU_ORTHOLOGUE AFUA_1G05260)-RELATED"/>
    <property type="match status" value="1"/>
</dbReference>
<dbReference type="EC" id="5.6.2.4" evidence="15"/>
<evidence type="ECO:0000313" key="23">
    <source>
        <dbReference type="Ensembl" id="ENSOSIP00000034661.1"/>
    </source>
</evidence>
<dbReference type="GO" id="GO:0000398">
    <property type="term" value="P:mRNA splicing, via spliceosome"/>
    <property type="evidence" value="ECO:0007669"/>
    <property type="project" value="UniProtKB-ARBA"/>
</dbReference>
<protein>
    <recommendedName>
        <fullName evidence="3">Activating signal cointegrator 1 complex subunit 3</fullName>
        <ecNumber evidence="15">5.6.2.4</ecNumber>
    </recommendedName>
    <alternativeName>
        <fullName evidence="18">BRR2 homolog</fullName>
    </alternativeName>
    <alternativeName>
        <fullName evidence="13">U5 small nuclear ribonucleoprotein 200 kDa helicase</fullName>
    </alternativeName>
    <alternativeName>
        <fullName evidence="19">U5 snRNP-specific 200 kDa protein</fullName>
    </alternativeName>
</protein>
<keyword evidence="10" id="KW-0067">ATP-binding</keyword>
<dbReference type="CDD" id="cd18019">
    <property type="entry name" value="DEXHc_Brr2_1"/>
    <property type="match status" value="1"/>
</dbReference>
<dbReference type="SUPFAM" id="SSF158702">
    <property type="entry name" value="Sec63 N-terminal domain-like"/>
    <property type="match status" value="2"/>
</dbReference>
<evidence type="ECO:0000256" key="17">
    <source>
        <dbReference type="ARBA" id="ARBA00064629"/>
    </source>
</evidence>
<dbReference type="InterPro" id="IPR004179">
    <property type="entry name" value="Sec63-dom"/>
</dbReference>
<dbReference type="InterPro" id="IPR035892">
    <property type="entry name" value="C2_domain_sf"/>
</dbReference>
<dbReference type="FunFam" id="1.10.10.10:FF:000024">
    <property type="entry name" value="U5 small nuclear ribonucleoprotein helicase"/>
    <property type="match status" value="1"/>
</dbReference>
<dbReference type="Ensembl" id="ENSOSIT00000036536.1">
    <property type="protein sequence ID" value="ENSOSIP00000034661.1"/>
    <property type="gene ID" value="ENSOSIG00000016958.1"/>
</dbReference>
<keyword evidence="8" id="KW-0378">Hydrolase</keyword>
<dbReference type="InterPro" id="IPR001650">
    <property type="entry name" value="Helicase_C-like"/>
</dbReference>
<feature type="transmembrane region" description="Helical" evidence="20">
    <location>
        <begin position="62"/>
        <end position="82"/>
    </location>
</feature>
<dbReference type="GO" id="GO:0030532">
    <property type="term" value="C:small nuclear ribonucleoprotein complex"/>
    <property type="evidence" value="ECO:0007669"/>
    <property type="project" value="UniProtKB-ARBA"/>
</dbReference>
<dbReference type="Gene3D" id="1.10.10.10">
    <property type="entry name" value="Winged helix-like DNA-binding domain superfamily/Winged helix DNA-binding domain"/>
    <property type="match status" value="2"/>
</dbReference>
<dbReference type="SMART" id="SM00973">
    <property type="entry name" value="Sec63"/>
    <property type="match status" value="2"/>
</dbReference>
<comment type="subcellular location">
    <subcellularLocation>
        <location evidence="1">Nucleus</location>
    </subcellularLocation>
</comment>
<comment type="catalytic activity">
    <reaction evidence="14">
        <text>Couples ATP hydrolysis with the unwinding of duplex DNA by translocating in the 3'-5' direction.</text>
        <dbReference type="EC" id="5.6.2.4"/>
    </reaction>
</comment>
<dbReference type="GeneTree" id="ENSGT00940000154966"/>
<keyword evidence="9" id="KW-0347">Helicase</keyword>
<dbReference type="FunFam" id="1.10.3380.10:FF:000001">
    <property type="entry name" value="U5 small nuclear ribonucleoprotein helicase"/>
    <property type="match status" value="1"/>
</dbReference>
<dbReference type="Pfam" id="PF00270">
    <property type="entry name" value="DEAD"/>
    <property type="match status" value="2"/>
</dbReference>
<dbReference type="FunFam" id="1.10.10.10:FF:000012">
    <property type="entry name" value="U5 small nuclear ribonucleoprotein helicase"/>
    <property type="match status" value="1"/>
</dbReference>
<evidence type="ECO:0000256" key="5">
    <source>
        <dbReference type="ARBA" id="ARBA00022728"/>
    </source>
</evidence>
<evidence type="ECO:0000256" key="20">
    <source>
        <dbReference type="SAM" id="Phobius"/>
    </source>
</evidence>
<keyword evidence="4" id="KW-0507">mRNA processing</keyword>
<evidence type="ECO:0000256" key="8">
    <source>
        <dbReference type="ARBA" id="ARBA00022801"/>
    </source>
</evidence>
<dbReference type="InterPro" id="IPR036388">
    <property type="entry name" value="WH-like_DNA-bd_sf"/>
</dbReference>
<dbReference type="SMART" id="SM00487">
    <property type="entry name" value="DEXDc"/>
    <property type="match status" value="2"/>
</dbReference>
<dbReference type="GO" id="GO:0005681">
    <property type="term" value="C:spliceosomal complex"/>
    <property type="evidence" value="ECO:0007669"/>
    <property type="project" value="UniProtKB-KW"/>
</dbReference>
<dbReference type="PANTHER" id="PTHR47961:SF4">
    <property type="entry name" value="ACTIVATING SIGNAL COINTEGRATOR 1 COMPLEX SUBUNIT 3"/>
    <property type="match status" value="1"/>
</dbReference>
<evidence type="ECO:0000256" key="1">
    <source>
        <dbReference type="ARBA" id="ARBA00004123"/>
    </source>
</evidence>
<evidence type="ECO:0000256" key="11">
    <source>
        <dbReference type="ARBA" id="ARBA00023187"/>
    </source>
</evidence>
<evidence type="ECO:0000256" key="12">
    <source>
        <dbReference type="ARBA" id="ARBA00023242"/>
    </source>
</evidence>
<evidence type="ECO:0000313" key="24">
    <source>
        <dbReference type="Proteomes" id="UP000694383"/>
    </source>
</evidence>
<dbReference type="Pfam" id="PF02889">
    <property type="entry name" value="Sec63"/>
    <property type="match status" value="2"/>
</dbReference>
<keyword evidence="6" id="KW-0677">Repeat</keyword>
<dbReference type="CDD" id="cd18795">
    <property type="entry name" value="SF2_C_Ski2"/>
    <property type="match status" value="2"/>
</dbReference>
<keyword evidence="11" id="KW-0508">mRNA splicing</keyword>
<dbReference type="InterPro" id="IPR036390">
    <property type="entry name" value="WH_DNA-bd_sf"/>
</dbReference>
<dbReference type="Pfam" id="PF00271">
    <property type="entry name" value="Helicase_C"/>
    <property type="match status" value="2"/>
</dbReference>
<evidence type="ECO:0000256" key="7">
    <source>
        <dbReference type="ARBA" id="ARBA00022741"/>
    </source>
</evidence>
<dbReference type="CDD" id="cd18021">
    <property type="entry name" value="DEXHc_Brr2_2"/>
    <property type="match status" value="1"/>
</dbReference>
<proteinExistence type="inferred from homology"/>
<dbReference type="InterPro" id="IPR057842">
    <property type="entry name" value="WH_MER3"/>
</dbReference>
<dbReference type="InterPro" id="IPR003593">
    <property type="entry name" value="AAA+_ATPase"/>
</dbReference>
<dbReference type="Proteomes" id="UP000694383">
    <property type="component" value="Unplaced"/>
</dbReference>
<reference evidence="23" key="2">
    <citation type="submission" date="2025-09" db="UniProtKB">
        <authorList>
            <consortium name="Ensembl"/>
        </authorList>
    </citation>
    <scope>IDENTIFICATION</scope>
</reference>
<dbReference type="FunFam" id="1.10.150.20:FF:000004">
    <property type="entry name" value="U5 small nuclear ribonucleoprotein helicase"/>
    <property type="match status" value="1"/>
</dbReference>
<keyword evidence="12" id="KW-0539">Nucleus</keyword>
<feature type="domain" description="Helicase C-terminal" evidence="22">
    <location>
        <begin position="418"/>
        <end position="609"/>
    </location>
</feature>
<comment type="subunit">
    <text evidence="17">Component of a core complex containing at least PRPF8, SNRNP200, EFTUD2 and SNRNP40. Component of the U5 snRNP and U4/U6-U5 tri-snRNP complexes, building blocks of the spliceosome. Component of the U4/U6-U5 tri-snRNP complex composed of the U4, U6 and U5 snRNAs and at least PRPF3, PRPF4, PRPF6, PRPF8, PRPF31, SNRNP200, TXNL4A, SNRNP40, DDX23, CD2BP2, PPIH, SNU13, EFTUD2, SART1 and USP39. Component of precatalytic, catalytic and postcatalytic spliceosomal complexes. Component of the minor spliceosome, which splices U12-type introns. Interacts with C9orf78; the interaction is direct and mutually exclusive with its interaction with WBP4. Interacts with WBP4; the interaction is mutually exclusive with its interaction with C9orf78. Interacts with PRPF8. Interacts with TSSC4; the interaction is direct, excludes recruitment of C9ORF78 and WBP4 to SNRNP200 and negatively regulates its RNA helicase activity.</text>
</comment>
<dbReference type="PROSITE" id="PS51192">
    <property type="entry name" value="HELICASE_ATP_BIND_1"/>
    <property type="match status" value="2"/>
</dbReference>
<feature type="domain" description="Helicase ATP-binding" evidence="21">
    <location>
        <begin position="1026"/>
        <end position="1198"/>
    </location>
</feature>
<organism evidence="23 24">
    <name type="scientific">Oryzias sinensis</name>
    <name type="common">Chinese medaka</name>
    <dbReference type="NCBI Taxonomy" id="183150"/>
    <lineage>
        <taxon>Eukaryota</taxon>
        <taxon>Metazoa</taxon>
        <taxon>Chordata</taxon>
        <taxon>Craniata</taxon>
        <taxon>Vertebrata</taxon>
        <taxon>Euteleostomi</taxon>
        <taxon>Actinopterygii</taxon>
        <taxon>Neopterygii</taxon>
        <taxon>Teleostei</taxon>
        <taxon>Neoteleostei</taxon>
        <taxon>Acanthomorphata</taxon>
        <taxon>Ovalentaria</taxon>
        <taxon>Atherinomorphae</taxon>
        <taxon>Beloniformes</taxon>
        <taxon>Adrianichthyidae</taxon>
        <taxon>Oryziinae</taxon>
        <taxon>Oryzias</taxon>
    </lineage>
</organism>
<dbReference type="FunFam" id="1.10.3380.10:FF:000004">
    <property type="entry name" value="U5 small nuclear ribonucleoprotein 200 kDa helicase"/>
    <property type="match status" value="1"/>
</dbReference>
<keyword evidence="20" id="KW-1133">Transmembrane helix</keyword>
<sequence>MTVKKKDLHPRDIDAFWLQRQLSRFYDDAIVSQKKADEVLEILKVCLPPCLFTVDSLIIPRFISIVCFLFLYVCLFIVAFSISNTQFSIVPCKLYRESAVGTFHCLLSLYMYIRSYVGLFSLKLPSRFSCSCFLQSVMPRQILDLEDLTFTQGSHFMANKRCQLPDGSFRKQRKGYEEVHVPALKPKAFADNEVLVSIDKLPKYAQAGFEGFKTLNRIQSKLFKSAMETDENLLVCAPTGAGKTNVALMAMLREIGKHINMDGTINVDDFKIIYIAPMRSLVQEMVGSFSKRLASYGITVSELTGDHQLCKEEINATQIIVCTPEKWDIITRKGGERTYTQLVRLIIIDEIHLLHDDRGPVLESLIARTIRNVELTQDDVRLLGLSATLPNYEDVATCLRVDPAKGLFYFDNSFRPVPLEQTYVGITEKKAIKRFQIMNEIVYEKIMEHAGKNQVRLSNLELKDLLPYGFAIHHAGMTRVDRTLVEDLFSDRHIQVLVSTATLAWGVNLPAHTVIIKGTQVYSPEKGRWTELGALDILQMLGRAGRPQYDTKGEGILITSHGELQYYLSLLNQQLPIESQMVAKLPDMLNAEIVLGNVQTVKDAVNWLGYTYLYVRMLRNPTLYGISQDDRSTDPLLERRRMDLIHTAANVLDKNSLVKYDKRTGAFQVTDLGRIASHFYITHDSVQTYNQLLKPTLSEIELFRVFSLSSEFKNINVREVCPLMKVRPPSISALQEVIYNMQDNYRNINVLLQAFISQLKLEGFALMADMVYVTQSAGRLMRAIFEIVLNRGWAQLTDKTMNLCKMIDKRMWQSMSPLRQFKKLPEEVVKKIEKKNFPFERLYDLNHNEIGELIRMPKMGKTIHKYVHQFPRLDLAVHLQPITRSTLKVELTITPDFQWDDKIHGSSEAFWILVEDVDSEVILHHEYFLLKAKYAQDEHLVTFFVPVFEPLPPQYFIRMVSDRWLSCETQLPVSFRHLILPEKYPPPTELLDLQPLPVTALRNSAFEALYQNKFPFFNPIQTQVFNAVYNSDDNVFVGAPTGSGKTICAEFAILRMLLHNTEGRCVYITPMEALVFVDWHQKFQDILNKKVVLLTGETSTDLKLLGKGDIIISTPDKWDILSRRWKQRKNVQNVSLFIVDEAHLIGGENGPVLEVICSRMRYISSQIERPIRIVALSSSLSNAKDMAHWLGCSTTATFNFHPNVRPVPLELHIQGFNVSHTQTRLLSMAKPVYHAIMKHSPSKPAVVFVPSRRQTRLTAIDILTFCAADVVPQRLKDLAPFLEKINDPTLKETLANGVGYLHEGLSATERKIVEQLFNSGAVQVVVSSRSLCWGISISAHLVIVMDTQYYNGKIHAYVDYPIYDVLQMVGKANRPMLDDEGRCVIMCQGSKKDFFKKFLYEPLPVESHLDHCLHDHFNAEIVTKTIENKQDAVDYLTWTFLYRRMTQNPNYYNLQGMSHRHLSDHLSELVENTLHDLEQSKCISIEDEMDVAPLNLGMIAAYYYINYTTIELFSMSLNAKTKIRGLIEIISNAAEYKNIPIRHHEDTLLRQLAQKVPHKLNNPKFNDPHVKTNLLLQAHLSRMQLSAELQSDTEEILSKAIRLIQACVDVLSSNGWLSPALAAMELAQMVTQAMWSKDSYLKQLPYFTSEHIKRDWPCRRSPFPSGQLSGCPPPYRCFLHLLHHLIVSSLQKREEGWWVVIGDPKSNSLISIKRLTLQQKVKLDFVAPAMGIHNYTLYFMSDAYMGCDQEYKFILSLAPFMLQAHVTTALNGY</sequence>
<dbReference type="GO" id="GO:0007399">
    <property type="term" value="P:nervous system development"/>
    <property type="evidence" value="ECO:0007669"/>
    <property type="project" value="UniProtKB-ARBA"/>
</dbReference>
<dbReference type="InterPro" id="IPR027417">
    <property type="entry name" value="P-loop_NTPase"/>
</dbReference>
<dbReference type="GO" id="GO:0043138">
    <property type="term" value="F:3'-5' DNA helicase activity"/>
    <property type="evidence" value="ECO:0007669"/>
    <property type="project" value="UniProtKB-EC"/>
</dbReference>
<evidence type="ECO:0000256" key="2">
    <source>
        <dbReference type="ARBA" id="ARBA00010140"/>
    </source>
</evidence>
<evidence type="ECO:0000256" key="14">
    <source>
        <dbReference type="ARBA" id="ARBA00034617"/>
    </source>
</evidence>
<evidence type="ECO:0000256" key="13">
    <source>
        <dbReference type="ARBA" id="ARBA00034541"/>
    </source>
</evidence>
<dbReference type="PROSITE" id="PS51194">
    <property type="entry name" value="HELICASE_CTER"/>
    <property type="match status" value="1"/>
</dbReference>
<keyword evidence="20" id="KW-0812">Transmembrane</keyword>
<keyword evidence="24" id="KW-1185">Reference proteome</keyword>
<dbReference type="InterPro" id="IPR014001">
    <property type="entry name" value="Helicase_ATP-bd"/>
</dbReference>
<comment type="catalytic activity">
    <reaction evidence="16">
        <text>ATP + H2O = ADP + phosphate + H(+)</text>
        <dbReference type="Rhea" id="RHEA:13065"/>
        <dbReference type="ChEBI" id="CHEBI:15377"/>
        <dbReference type="ChEBI" id="CHEBI:15378"/>
        <dbReference type="ChEBI" id="CHEBI:30616"/>
        <dbReference type="ChEBI" id="CHEBI:43474"/>
        <dbReference type="ChEBI" id="CHEBI:456216"/>
        <dbReference type="EC" id="5.6.2.4"/>
    </reaction>
</comment>
<keyword evidence="5" id="KW-0747">Spliceosome</keyword>
<dbReference type="GO" id="GO:0003676">
    <property type="term" value="F:nucleic acid binding"/>
    <property type="evidence" value="ECO:0007669"/>
    <property type="project" value="InterPro"/>
</dbReference>
<dbReference type="Gene3D" id="1.10.3380.10">
    <property type="entry name" value="Sec63 N-terminal domain-like domain"/>
    <property type="match status" value="2"/>
</dbReference>
<dbReference type="PIRSF" id="PIRSF039073">
    <property type="entry name" value="BRR2"/>
    <property type="match status" value="1"/>
</dbReference>
<dbReference type="InterPro" id="IPR011545">
    <property type="entry name" value="DEAD/DEAH_box_helicase_dom"/>
</dbReference>
<feature type="domain" description="Helicase ATP-binding" evidence="21">
    <location>
        <begin position="224"/>
        <end position="407"/>
    </location>
</feature>
<evidence type="ECO:0000256" key="16">
    <source>
        <dbReference type="ARBA" id="ARBA00048988"/>
    </source>
</evidence>
<reference evidence="23" key="1">
    <citation type="submission" date="2025-08" db="UniProtKB">
        <authorList>
            <consortium name="Ensembl"/>
        </authorList>
    </citation>
    <scope>IDENTIFICATION</scope>
</reference>
<dbReference type="SMART" id="SM00382">
    <property type="entry name" value="AAA"/>
    <property type="match status" value="2"/>
</dbReference>
<name>A0A8C7YY58_9TELE</name>